<protein>
    <submittedName>
        <fullName evidence="2">Uncharacterized protein</fullName>
    </submittedName>
</protein>
<gene>
    <name evidence="2" type="ORF">R3P82_06565</name>
</gene>
<evidence type="ECO:0000313" key="3">
    <source>
        <dbReference type="Proteomes" id="UP001185873"/>
    </source>
</evidence>
<sequence>MALQSLQSPQASAATGSASTDRQVEVDDGDDYFRFNVDGDVSTSSVGSTGPDGAATTYALGGAHGDWGGRRADIGPFWLTSAATGKYVSRQFGAFWHDLPNRENASMFTLVPDGWGTVRIKESSTGRCLRVYETSRFRQRSPLVDCEGASGDRAQEEVRWVILPAQEGNASSSAASREGGFILANYRNARCLTIPGREESTFSGYDLHLDTDCRGARATDLQVFHPEGVDGGATAALRSAFTEAALTYATRNCSDGGSTSQFDCVFTPARPDAWSTAAEVPHAVCVTEGETNNTAATLSKEVTTREDSGWTLKVGREFTANTSLEPKFLSALGLKVSAGLKLSQDQTWTGGTSQGTKMTLQIEPDHTSWISRELRVREVDGSWAFGISRLPWASEPGPVRVPVKDAYQLSYNSAYFNSNHPFVGCATRNKVEPVVRPSLTQAGDILTVSPGAWPTADFSLGYRWYKQRGDRREIITTSDAPTFTRTSSDDRSAAIGVIVTAYRDGYAPTATVLDAELPN</sequence>
<dbReference type="Gene3D" id="2.80.10.50">
    <property type="match status" value="1"/>
</dbReference>
<name>A0AAE4QV30_9ACTN</name>
<evidence type="ECO:0000313" key="2">
    <source>
        <dbReference type="EMBL" id="MDV6298774.1"/>
    </source>
</evidence>
<dbReference type="SUPFAM" id="SSF50370">
    <property type="entry name" value="Ricin B-like lectins"/>
    <property type="match status" value="1"/>
</dbReference>
<dbReference type="InterPro" id="IPR035992">
    <property type="entry name" value="Ricin_B-like_lectins"/>
</dbReference>
<feature type="region of interest" description="Disordered" evidence="1">
    <location>
        <begin position="1"/>
        <end position="23"/>
    </location>
</feature>
<dbReference type="RefSeq" id="WP_317469156.1">
    <property type="nucleotide sequence ID" value="NZ_JAWLKJ010000001.1"/>
</dbReference>
<organism evidence="2 3">
    <name type="scientific">Dietzia maris</name>
    <dbReference type="NCBI Taxonomy" id="37915"/>
    <lineage>
        <taxon>Bacteria</taxon>
        <taxon>Bacillati</taxon>
        <taxon>Actinomycetota</taxon>
        <taxon>Actinomycetes</taxon>
        <taxon>Mycobacteriales</taxon>
        <taxon>Dietziaceae</taxon>
        <taxon>Dietzia</taxon>
    </lineage>
</organism>
<proteinExistence type="predicted"/>
<feature type="compositionally biased region" description="Polar residues" evidence="1">
    <location>
        <begin position="1"/>
        <end position="21"/>
    </location>
</feature>
<dbReference type="CDD" id="cd00161">
    <property type="entry name" value="beta-trefoil_Ricin-like"/>
    <property type="match status" value="1"/>
</dbReference>
<comment type="caution">
    <text evidence="2">The sequence shown here is derived from an EMBL/GenBank/DDBJ whole genome shotgun (WGS) entry which is preliminary data.</text>
</comment>
<accession>A0AAE4QV30</accession>
<reference evidence="2" key="1">
    <citation type="submission" date="2023-10" db="EMBL/GenBank/DDBJ databases">
        <title>Development of a sustainable strategy for remediation of hydrocarbon-contaminated territories based on the waste exchange concept.</title>
        <authorList>
            <person name="Krivoruchko A."/>
        </authorList>
    </citation>
    <scope>NUCLEOTIDE SEQUENCE</scope>
    <source>
        <strain evidence="2">IEGM 1175</strain>
    </source>
</reference>
<dbReference type="EMBL" id="JAWLKJ010000001">
    <property type="protein sequence ID" value="MDV6298774.1"/>
    <property type="molecule type" value="Genomic_DNA"/>
</dbReference>
<dbReference type="Proteomes" id="UP001185873">
    <property type="component" value="Unassembled WGS sequence"/>
</dbReference>
<dbReference type="AlphaFoldDB" id="A0AAE4QV30"/>
<evidence type="ECO:0000256" key="1">
    <source>
        <dbReference type="SAM" id="MobiDB-lite"/>
    </source>
</evidence>